<dbReference type="InterPro" id="IPR040256">
    <property type="entry name" value="At4g02000-like"/>
</dbReference>
<dbReference type="Proteomes" id="UP000834106">
    <property type="component" value="Chromosome 13"/>
</dbReference>
<dbReference type="AlphaFoldDB" id="A0AAD1ZS22"/>
<dbReference type="PANTHER" id="PTHR31286">
    <property type="entry name" value="GLYCINE-RICH CELL WALL STRUCTURAL PROTEIN 1.8-LIKE"/>
    <property type="match status" value="1"/>
</dbReference>
<evidence type="ECO:0000259" key="1">
    <source>
        <dbReference type="Pfam" id="PF14111"/>
    </source>
</evidence>
<feature type="domain" description="DUF4283" evidence="1">
    <location>
        <begin position="2"/>
        <end position="73"/>
    </location>
</feature>
<organism evidence="2 3">
    <name type="scientific">Fraxinus pennsylvanica</name>
    <dbReference type="NCBI Taxonomy" id="56036"/>
    <lineage>
        <taxon>Eukaryota</taxon>
        <taxon>Viridiplantae</taxon>
        <taxon>Streptophyta</taxon>
        <taxon>Embryophyta</taxon>
        <taxon>Tracheophyta</taxon>
        <taxon>Spermatophyta</taxon>
        <taxon>Magnoliopsida</taxon>
        <taxon>eudicotyledons</taxon>
        <taxon>Gunneridae</taxon>
        <taxon>Pentapetalae</taxon>
        <taxon>asterids</taxon>
        <taxon>lamiids</taxon>
        <taxon>Lamiales</taxon>
        <taxon>Oleaceae</taxon>
        <taxon>Oleeae</taxon>
        <taxon>Fraxinus</taxon>
    </lineage>
</organism>
<dbReference type="EMBL" id="OU503048">
    <property type="protein sequence ID" value="CAI9774664.1"/>
    <property type="molecule type" value="Genomic_DNA"/>
</dbReference>
<evidence type="ECO:0000313" key="2">
    <source>
        <dbReference type="EMBL" id="CAI9774664.1"/>
    </source>
</evidence>
<proteinExistence type="predicted"/>
<name>A0AAD1ZS22_9LAMI</name>
<evidence type="ECO:0000313" key="3">
    <source>
        <dbReference type="Proteomes" id="UP000834106"/>
    </source>
</evidence>
<gene>
    <name evidence="2" type="ORF">FPE_LOCUS22094</name>
</gene>
<dbReference type="Pfam" id="PF14111">
    <property type="entry name" value="DUF4283"/>
    <property type="match status" value="1"/>
</dbReference>
<keyword evidence="3" id="KW-1185">Reference proteome</keyword>
<accession>A0AAD1ZS22</accession>
<reference evidence="2" key="1">
    <citation type="submission" date="2023-05" db="EMBL/GenBank/DDBJ databases">
        <authorList>
            <person name="Huff M."/>
        </authorList>
    </citation>
    <scope>NUCLEOTIDE SEQUENCE</scope>
</reference>
<dbReference type="InterPro" id="IPR025558">
    <property type="entry name" value="DUF4283"/>
</dbReference>
<dbReference type="PANTHER" id="PTHR31286:SF99">
    <property type="entry name" value="DUF4283 DOMAIN-CONTAINING PROTEIN"/>
    <property type="match status" value="1"/>
</dbReference>
<protein>
    <recommendedName>
        <fullName evidence="1">DUF4283 domain-containing protein</fullName>
    </recommendedName>
</protein>
<sequence length="496" mass="56977">MKFLVKRPNIDQIRLAVVKTWGLQETPIISFMDSSHVLIQLRNEEDFLHTWARERRSIAGSVFRLFKWTVDFDIYRESSTAPQWIFLPGLPLHLYRVDCLKILASRFGRYLGTDHETLNRTRATGARICVETDLRAEPVEGFPMRFPTRTYSQEVKYEKLDFYCNRCGRQGHPEFACRVDQPKQVRRRKRTREEKGKAKMEWKRKEMGTLEEKQIEAGKENMRSDDIVIKTDVRKEETDYTVDNSRNVEVLPEGDHGETGNYSGSQDREHAVEMNDKELGELFIEHEQAQVTIKNVEEHDGGAGMELTVSASGELAARERLEPDNMGKPVNNQKDSVITPVVEAINDEDVEEERAINVGSDCEISEVRGDACDQREKDYMSDTEINKIATGQGGKRLTLSFSGARPLHSDQRMAMFAKKINLSGWLSNKGEGGKIWVFWRDDIRVEWIGASSQTLHGMVLKDNQKIVVSFIYAKCTALERRELWQELESLRIGGLP</sequence>